<dbReference type="EMBL" id="BGZK01001674">
    <property type="protein sequence ID" value="GBP84360.1"/>
    <property type="molecule type" value="Genomic_DNA"/>
</dbReference>
<proteinExistence type="predicted"/>
<reference evidence="3 4" key="1">
    <citation type="journal article" date="2019" name="Commun. Biol.">
        <title>The bagworm genome reveals a unique fibroin gene that provides high tensile strength.</title>
        <authorList>
            <person name="Kono N."/>
            <person name="Nakamura H."/>
            <person name="Ohtoshi R."/>
            <person name="Tomita M."/>
            <person name="Numata K."/>
            <person name="Arakawa K."/>
        </authorList>
    </citation>
    <scope>NUCLEOTIDE SEQUENCE [LARGE SCALE GENOMIC DNA]</scope>
</reference>
<organism evidence="3 4">
    <name type="scientific">Eumeta variegata</name>
    <name type="common">Bagworm moth</name>
    <name type="synonym">Eumeta japonica</name>
    <dbReference type="NCBI Taxonomy" id="151549"/>
    <lineage>
        <taxon>Eukaryota</taxon>
        <taxon>Metazoa</taxon>
        <taxon>Ecdysozoa</taxon>
        <taxon>Arthropoda</taxon>
        <taxon>Hexapoda</taxon>
        <taxon>Insecta</taxon>
        <taxon>Pterygota</taxon>
        <taxon>Neoptera</taxon>
        <taxon>Endopterygota</taxon>
        <taxon>Lepidoptera</taxon>
        <taxon>Glossata</taxon>
        <taxon>Ditrysia</taxon>
        <taxon>Tineoidea</taxon>
        <taxon>Psychidae</taxon>
        <taxon>Oiketicinae</taxon>
        <taxon>Eumeta</taxon>
    </lineage>
</organism>
<protein>
    <recommendedName>
        <fullName evidence="5">Secreted protein</fullName>
    </recommendedName>
</protein>
<comment type="caution">
    <text evidence="3">The sequence shown here is derived from an EMBL/GenBank/DDBJ whole genome shotgun (WGS) entry which is preliminary data.</text>
</comment>
<feature type="chain" id="PRO_5020024806" description="Secreted protein" evidence="2">
    <location>
        <begin position="20"/>
        <end position="111"/>
    </location>
</feature>
<keyword evidence="1" id="KW-0812">Transmembrane</keyword>
<accession>A0A4C1Z9H2</accession>
<keyword evidence="1" id="KW-1133">Transmembrane helix</keyword>
<evidence type="ECO:0000313" key="3">
    <source>
        <dbReference type="EMBL" id="GBP84360.1"/>
    </source>
</evidence>
<dbReference type="Proteomes" id="UP000299102">
    <property type="component" value="Unassembled WGS sequence"/>
</dbReference>
<evidence type="ECO:0000313" key="4">
    <source>
        <dbReference type="Proteomes" id="UP000299102"/>
    </source>
</evidence>
<evidence type="ECO:0008006" key="5">
    <source>
        <dbReference type="Google" id="ProtNLM"/>
    </source>
</evidence>
<gene>
    <name evidence="3" type="ORF">EVAR_87511_1</name>
</gene>
<keyword evidence="4" id="KW-1185">Reference proteome</keyword>
<evidence type="ECO:0000256" key="1">
    <source>
        <dbReference type="SAM" id="Phobius"/>
    </source>
</evidence>
<feature type="transmembrane region" description="Helical" evidence="1">
    <location>
        <begin position="65"/>
        <end position="87"/>
    </location>
</feature>
<feature type="signal peptide" evidence="2">
    <location>
        <begin position="1"/>
        <end position="19"/>
    </location>
</feature>
<dbReference type="AlphaFoldDB" id="A0A4C1Z9H2"/>
<evidence type="ECO:0000256" key="2">
    <source>
        <dbReference type="SAM" id="SignalP"/>
    </source>
</evidence>
<keyword evidence="2" id="KW-0732">Signal</keyword>
<sequence length="111" mass="12298">MKYLARWLLITGLQNSSAGVSTSATNFVMAAVHRCEQQTHRCCALLIETDGGTATLVTPMGSEALLASFIIFSLMTHLLVCSSNSLYKKYIEQLYLMEWLERVALANHTPT</sequence>
<name>A0A4C1Z9H2_EUMVA</name>
<keyword evidence="1" id="KW-0472">Membrane</keyword>